<dbReference type="HOGENOM" id="CLU_147624_1_0_1"/>
<dbReference type="Gramene" id="ERN12800">
    <property type="protein sequence ID" value="ERN12800"/>
    <property type="gene ID" value="AMTR_s00043p00227520"/>
</dbReference>
<reference evidence="2" key="1">
    <citation type="journal article" date="2013" name="Science">
        <title>The Amborella genome and the evolution of flowering plants.</title>
        <authorList>
            <consortium name="Amborella Genome Project"/>
        </authorList>
    </citation>
    <scope>NUCLEOTIDE SEQUENCE [LARGE SCALE GENOMIC DNA]</scope>
</reference>
<dbReference type="AlphaFoldDB" id="W1PZ27"/>
<dbReference type="Proteomes" id="UP000017836">
    <property type="component" value="Unassembled WGS sequence"/>
</dbReference>
<keyword evidence="2" id="KW-1185">Reference proteome</keyword>
<evidence type="ECO:0000313" key="1">
    <source>
        <dbReference type="EMBL" id="ERN12800.1"/>
    </source>
</evidence>
<dbReference type="EMBL" id="KI392605">
    <property type="protein sequence ID" value="ERN12800.1"/>
    <property type="molecule type" value="Genomic_DNA"/>
</dbReference>
<proteinExistence type="predicted"/>
<gene>
    <name evidence="1" type="ORF">AMTR_s00043p00227520</name>
</gene>
<name>W1PZ27_AMBTC</name>
<accession>W1PZ27</accession>
<organism evidence="1 2">
    <name type="scientific">Amborella trichopoda</name>
    <dbReference type="NCBI Taxonomy" id="13333"/>
    <lineage>
        <taxon>Eukaryota</taxon>
        <taxon>Viridiplantae</taxon>
        <taxon>Streptophyta</taxon>
        <taxon>Embryophyta</taxon>
        <taxon>Tracheophyta</taxon>
        <taxon>Spermatophyta</taxon>
        <taxon>Magnoliopsida</taxon>
        <taxon>Amborellales</taxon>
        <taxon>Amborellaceae</taxon>
        <taxon>Amborella</taxon>
    </lineage>
</organism>
<protein>
    <submittedName>
        <fullName evidence="1">Uncharacterized protein</fullName>
    </submittedName>
</protein>
<sequence>MAKCIATFVVDGLVSSSEEAIAAEITSRTVEEVLEVGFMLDPKSLEITSLRQMVVRLRQEVEHHQKMSDFYRGEVKRVKELLTTMRQKLSKISTMIRFKG</sequence>
<evidence type="ECO:0000313" key="2">
    <source>
        <dbReference type="Proteomes" id="UP000017836"/>
    </source>
</evidence>